<feature type="transmembrane region" description="Helical" evidence="1">
    <location>
        <begin position="12"/>
        <end position="32"/>
    </location>
</feature>
<feature type="transmembrane region" description="Helical" evidence="1">
    <location>
        <begin position="161"/>
        <end position="189"/>
    </location>
</feature>
<evidence type="ECO:0000313" key="3">
    <source>
        <dbReference type="Proteomes" id="UP000036097"/>
    </source>
</evidence>
<evidence type="ECO:0000256" key="1">
    <source>
        <dbReference type="SAM" id="Phobius"/>
    </source>
</evidence>
<reference evidence="2 3" key="1">
    <citation type="submission" date="2015-05" db="EMBL/GenBank/DDBJ databases">
        <title>Photobacterium galathea sp. nov.</title>
        <authorList>
            <person name="Machado H."/>
            <person name="Gram L."/>
        </authorList>
    </citation>
    <scope>NUCLEOTIDE SEQUENCE [LARGE SCALE GENOMIC DNA]</scope>
    <source>
        <strain evidence="2 3">CGMCC 1.12159</strain>
    </source>
</reference>
<proteinExistence type="predicted"/>
<feature type="transmembrane region" description="Helical" evidence="1">
    <location>
        <begin position="195"/>
        <end position="213"/>
    </location>
</feature>
<organism evidence="2 3">
    <name type="scientific">Photobacterium aquae</name>
    <dbReference type="NCBI Taxonomy" id="1195763"/>
    <lineage>
        <taxon>Bacteria</taxon>
        <taxon>Pseudomonadati</taxon>
        <taxon>Pseudomonadota</taxon>
        <taxon>Gammaproteobacteria</taxon>
        <taxon>Vibrionales</taxon>
        <taxon>Vibrionaceae</taxon>
        <taxon>Photobacterium</taxon>
    </lineage>
</organism>
<keyword evidence="1" id="KW-1133">Transmembrane helix</keyword>
<keyword evidence="3" id="KW-1185">Reference proteome</keyword>
<keyword evidence="1" id="KW-0472">Membrane</keyword>
<dbReference type="Proteomes" id="UP000036097">
    <property type="component" value="Unassembled WGS sequence"/>
</dbReference>
<protein>
    <submittedName>
        <fullName evidence="2">Uncharacterized protein</fullName>
    </submittedName>
</protein>
<feature type="transmembrane region" description="Helical" evidence="1">
    <location>
        <begin position="355"/>
        <end position="375"/>
    </location>
</feature>
<dbReference type="STRING" id="1195763.ABT56_09765"/>
<feature type="transmembrane region" description="Helical" evidence="1">
    <location>
        <begin position="321"/>
        <end position="348"/>
    </location>
</feature>
<keyword evidence="1" id="KW-0812">Transmembrane</keyword>
<accession>A0A0J1H1X5</accession>
<feature type="transmembrane region" description="Helical" evidence="1">
    <location>
        <begin position="78"/>
        <end position="96"/>
    </location>
</feature>
<comment type="caution">
    <text evidence="2">The sequence shown here is derived from an EMBL/GenBank/DDBJ whole genome shotgun (WGS) entry which is preliminary data.</text>
</comment>
<name>A0A0J1H1X5_9GAMM</name>
<feature type="transmembrane region" description="Helical" evidence="1">
    <location>
        <begin position="387"/>
        <end position="405"/>
    </location>
</feature>
<feature type="transmembrane region" description="Helical" evidence="1">
    <location>
        <begin position="103"/>
        <end position="122"/>
    </location>
</feature>
<evidence type="ECO:0000313" key="2">
    <source>
        <dbReference type="EMBL" id="KLV05820.1"/>
    </source>
</evidence>
<dbReference type="OrthoDB" id="2284195at2"/>
<dbReference type="EMBL" id="LDOT01000012">
    <property type="protein sequence ID" value="KLV05820.1"/>
    <property type="molecule type" value="Genomic_DNA"/>
</dbReference>
<dbReference type="AlphaFoldDB" id="A0A0J1H1X5"/>
<dbReference type="RefSeq" id="WP_047878685.1">
    <property type="nucleotide sequence ID" value="NZ_LDOT01000012.1"/>
</dbReference>
<feature type="transmembrane region" description="Helical" evidence="1">
    <location>
        <begin position="128"/>
        <end position="149"/>
    </location>
</feature>
<dbReference type="PATRIC" id="fig|1195763.3.peg.2051"/>
<gene>
    <name evidence="2" type="ORF">ABT56_09765</name>
</gene>
<feature type="transmembrane region" description="Helical" evidence="1">
    <location>
        <begin position="282"/>
        <end position="301"/>
    </location>
</feature>
<sequence length="418" mass="46976">MHHIFANNKGKLAALFVIVLYLLGIGLNVKLLNWGDDAFFTGVLHGTNLIDWGLDRYVSWSGRIIIDALMVSTINSPIVWTLLLPASILLASYSMAKIAFKTVNVYWVMLAMMLIAIIPPLISSEAIIWVTGFYNYLLPLSLAIFTVSVMLDEKSCGASKLFALLAIFIFSYQEQVVIIFIITAVLLLIQSYNHFKLLGLLLSLANAAVLFMAPGNYNRLSTEVWRWYPQYMDYGFVEKVMLGYDKLYQAFTMPHNWPLLVFLALAVCLTATKKNIAVAEKVSMSVIVAFIVFSLLHLQTFPYQPNSSIISFYRGEINPDVIVRSHMYICYAFVLVTMSSVLTLLVGLLNGSRNIVGAIIVTLFAAMSIVMIGFSPTVYASTWRVDFVFEVMLIMGTLFLLNEMIEKYNLTQSTREAQ</sequence>